<dbReference type="PROSITE" id="PS51257">
    <property type="entry name" value="PROKAR_LIPOPROTEIN"/>
    <property type="match status" value="1"/>
</dbReference>
<dbReference type="SUPFAM" id="SSF50978">
    <property type="entry name" value="WD40 repeat-like"/>
    <property type="match status" value="1"/>
</dbReference>
<dbReference type="InterPro" id="IPR015943">
    <property type="entry name" value="WD40/YVTN_repeat-like_dom_sf"/>
</dbReference>
<name>A0A1L6TES5_PISSA</name>
<organism evidence="3 4">
    <name type="scientific">Piscirickettsia salmonis</name>
    <dbReference type="NCBI Taxonomy" id="1238"/>
    <lineage>
        <taxon>Bacteria</taxon>
        <taxon>Pseudomonadati</taxon>
        <taxon>Pseudomonadota</taxon>
        <taxon>Gammaproteobacteria</taxon>
        <taxon>Thiotrichales</taxon>
        <taxon>Piscirickettsiaceae</taxon>
        <taxon>Piscirickettsia</taxon>
    </lineage>
</organism>
<dbReference type="PANTHER" id="PTHR44019:SF8">
    <property type="entry name" value="POC1 CENTRIOLAR PROTEIN HOMOLOG"/>
    <property type="match status" value="1"/>
</dbReference>
<gene>
    <name evidence="3" type="ORF">KU39_2744</name>
</gene>
<accession>A0A1L6TES5</accession>
<evidence type="ECO:0000313" key="3">
    <source>
        <dbReference type="EMBL" id="ALB23920.1"/>
    </source>
</evidence>
<dbReference type="EMBL" id="CP012508">
    <property type="protein sequence ID" value="ALB23920.1"/>
    <property type="molecule type" value="Genomic_DNA"/>
</dbReference>
<evidence type="ECO:0000256" key="2">
    <source>
        <dbReference type="ARBA" id="ARBA00022737"/>
    </source>
</evidence>
<sequence length="349" mass="39075">MRDKVSLKWACILITLIKNIKYILGLALSVLLLACSPSEQQKTWQLGQNVSQQAHISKSIRYILTTPTNAPVELWQLGRSAQGKFAWRFPNNIATGYTLTDLATPQAYAVMANGPYIIVWSTRTGKSLAFWKLPFNIREIKTSQTNQLSLIRTEYGEVKMINLRTGQIDFSIPTAKTDPATHISLAENSHYFAVGTQSGRVHLWNMKSKTLLHTLKLGKKVSFLKFSSHGNKILTSTYTGLSQIWYTRSGKLISTLKANGDLYKIRQVSAPVTAARFSTTDRLLATASPGGIVRVWAVKSGYIHRHWQIPSPSFWARKHPTVLDLAFTSKAKSIITVTSENKAALWRLN</sequence>
<dbReference type="OrthoDB" id="6192037at2"/>
<protein>
    <submittedName>
        <fullName evidence="3">WD domain, G-beta repeat family protein</fullName>
    </submittedName>
</protein>
<evidence type="ECO:0000256" key="1">
    <source>
        <dbReference type="ARBA" id="ARBA00022574"/>
    </source>
</evidence>
<dbReference type="InterPro" id="IPR050505">
    <property type="entry name" value="WDR55/POC1"/>
</dbReference>
<dbReference type="InterPro" id="IPR036322">
    <property type="entry name" value="WD40_repeat_dom_sf"/>
</dbReference>
<dbReference type="PANTHER" id="PTHR44019">
    <property type="entry name" value="WD REPEAT-CONTAINING PROTEIN 55"/>
    <property type="match status" value="1"/>
</dbReference>
<dbReference type="Pfam" id="PF12894">
    <property type="entry name" value="ANAPC4_WD40"/>
    <property type="match status" value="1"/>
</dbReference>
<dbReference type="Gene3D" id="2.130.10.10">
    <property type="entry name" value="YVTN repeat-like/Quinoprotein amine dehydrogenase"/>
    <property type="match status" value="1"/>
</dbReference>
<dbReference type="SMR" id="A0A1L6TES5"/>
<dbReference type="AlphaFoldDB" id="A0A1L6TES5"/>
<reference evidence="3 4" key="1">
    <citation type="journal article" date="2014" name="Genome Announc.">
        <title>Comparative Genome Analysis of Two Isolates of the Fish Pathogen Piscirickettsia salmonis from Different Hosts Reveals Major Differences in Virulence-Associated Secretion Systems.</title>
        <authorList>
            <person name="Bohle H."/>
            <person name="Henriquez P."/>
            <person name="Grothusen H."/>
            <person name="Navas E."/>
            <person name="Sandoval A."/>
            <person name="Bustamante F."/>
            <person name="Bustos P."/>
            <person name="Mancilla M."/>
        </authorList>
    </citation>
    <scope>NUCLEOTIDE SEQUENCE [LARGE SCALE GENOMIC DNA]</scope>
    <source>
        <strain evidence="4">B1-32597</strain>
    </source>
</reference>
<dbReference type="Proteomes" id="UP000029558">
    <property type="component" value="Chromosome"/>
</dbReference>
<keyword evidence="2" id="KW-0677">Repeat</keyword>
<keyword evidence="1" id="KW-0853">WD repeat</keyword>
<dbReference type="InterPro" id="IPR024977">
    <property type="entry name" value="Apc4-like_WD40_dom"/>
</dbReference>
<evidence type="ECO:0000313" key="4">
    <source>
        <dbReference type="Proteomes" id="UP000029558"/>
    </source>
</evidence>
<dbReference type="SMART" id="SM00320">
    <property type="entry name" value="WD40"/>
    <property type="match status" value="4"/>
</dbReference>
<dbReference type="RefSeq" id="WP_017376932.1">
    <property type="nucleotide sequence ID" value="NZ_CP012508.1"/>
</dbReference>
<proteinExistence type="predicted"/>
<dbReference type="Pfam" id="PF00400">
    <property type="entry name" value="WD40"/>
    <property type="match status" value="1"/>
</dbReference>
<dbReference type="InterPro" id="IPR001680">
    <property type="entry name" value="WD40_rpt"/>
</dbReference>